<evidence type="ECO:0000313" key="2">
    <source>
        <dbReference type="Proteomes" id="UP001419268"/>
    </source>
</evidence>
<reference evidence="1 2" key="1">
    <citation type="submission" date="2024-01" db="EMBL/GenBank/DDBJ databases">
        <title>Genome assemblies of Stephania.</title>
        <authorList>
            <person name="Yang L."/>
        </authorList>
    </citation>
    <scope>NUCLEOTIDE SEQUENCE [LARGE SCALE GENOMIC DNA]</scope>
    <source>
        <strain evidence="1">JXDWG</strain>
        <tissue evidence="1">Leaf</tissue>
    </source>
</reference>
<name>A0AAP0EFE1_9MAGN</name>
<sequence>MISMAMHMDIRTYRSRLRELDGHFDGEDSPSPASRAPSRDDYTTIFYHLACMAVGGGFRPPALPTTELEYVGAARVDELE</sequence>
<proteinExistence type="predicted"/>
<gene>
    <name evidence="1" type="ORF">Scep_027380</name>
</gene>
<keyword evidence="2" id="KW-1185">Reference proteome</keyword>
<accession>A0AAP0EFE1</accession>
<dbReference type="AlphaFoldDB" id="A0AAP0EFE1"/>
<evidence type="ECO:0000313" key="1">
    <source>
        <dbReference type="EMBL" id="KAK9088298.1"/>
    </source>
</evidence>
<dbReference type="Proteomes" id="UP001419268">
    <property type="component" value="Unassembled WGS sequence"/>
</dbReference>
<comment type="caution">
    <text evidence="1">The sequence shown here is derived from an EMBL/GenBank/DDBJ whole genome shotgun (WGS) entry which is preliminary data.</text>
</comment>
<organism evidence="1 2">
    <name type="scientific">Stephania cephalantha</name>
    <dbReference type="NCBI Taxonomy" id="152367"/>
    <lineage>
        <taxon>Eukaryota</taxon>
        <taxon>Viridiplantae</taxon>
        <taxon>Streptophyta</taxon>
        <taxon>Embryophyta</taxon>
        <taxon>Tracheophyta</taxon>
        <taxon>Spermatophyta</taxon>
        <taxon>Magnoliopsida</taxon>
        <taxon>Ranunculales</taxon>
        <taxon>Menispermaceae</taxon>
        <taxon>Menispermoideae</taxon>
        <taxon>Cissampelideae</taxon>
        <taxon>Stephania</taxon>
    </lineage>
</organism>
<dbReference type="EMBL" id="JBBNAG010000012">
    <property type="protein sequence ID" value="KAK9088298.1"/>
    <property type="molecule type" value="Genomic_DNA"/>
</dbReference>
<protein>
    <submittedName>
        <fullName evidence="1">Uncharacterized protein</fullName>
    </submittedName>
</protein>